<dbReference type="PATRIC" id="fig|419005.5.peg.1513"/>
<sequence>MLGKFDVGSHVRLADFILDLIHASEGSLLMSSSHNTNLIDIKRLNRLYQ</sequence>
<comment type="caution">
    <text evidence="1">The sequence shown here is derived from an EMBL/GenBank/DDBJ whole genome shotgun (WGS) entry which is preliminary data.</text>
</comment>
<gene>
    <name evidence="1" type="ORF">HMPREF1860_01510</name>
</gene>
<protein>
    <submittedName>
        <fullName evidence="1">Uncharacterized protein</fullName>
    </submittedName>
</protein>
<evidence type="ECO:0000313" key="1">
    <source>
        <dbReference type="EMBL" id="KXB77221.1"/>
    </source>
</evidence>
<dbReference type="AlphaFoldDB" id="A0A134BB98"/>
<organism evidence="1">
    <name type="scientific">Prevotella amnii</name>
    <dbReference type="NCBI Taxonomy" id="419005"/>
    <lineage>
        <taxon>Bacteria</taxon>
        <taxon>Pseudomonadati</taxon>
        <taxon>Bacteroidota</taxon>
        <taxon>Bacteroidia</taxon>
        <taxon>Bacteroidales</taxon>
        <taxon>Prevotellaceae</taxon>
        <taxon>Prevotella</taxon>
    </lineage>
</organism>
<name>A0A134BB98_9BACT</name>
<proteinExistence type="predicted"/>
<dbReference type="Proteomes" id="UP000070531">
    <property type="component" value="Unassembled WGS sequence"/>
</dbReference>
<accession>A0A134BB98</accession>
<evidence type="ECO:0000313" key="2">
    <source>
        <dbReference type="Proteomes" id="UP000070531"/>
    </source>
</evidence>
<dbReference type="EMBL" id="LSDL01000076">
    <property type="protein sequence ID" value="KXB77221.1"/>
    <property type="molecule type" value="Genomic_DNA"/>
</dbReference>
<reference evidence="1 2" key="1">
    <citation type="submission" date="2016-01" db="EMBL/GenBank/DDBJ databases">
        <authorList>
            <person name="Oliw E.H."/>
        </authorList>
    </citation>
    <scope>NUCLEOTIDE SEQUENCE [LARGE SCALE GENOMIC DNA]</scope>
    <source>
        <strain evidence="1 2">DNF00307</strain>
    </source>
</reference>